<dbReference type="SUPFAM" id="SSF47769">
    <property type="entry name" value="SAM/Pointed domain"/>
    <property type="match status" value="1"/>
</dbReference>
<dbReference type="PANTHER" id="PTHR12247:SF131">
    <property type="entry name" value="LD05287P"/>
    <property type="match status" value="1"/>
</dbReference>
<dbReference type="InterPro" id="IPR050548">
    <property type="entry name" value="PcG_chromatin_remod_factors"/>
</dbReference>
<dbReference type="SMART" id="SM00454">
    <property type="entry name" value="SAM"/>
    <property type="match status" value="1"/>
</dbReference>
<feature type="compositionally biased region" description="Basic residues" evidence="1">
    <location>
        <begin position="1"/>
        <end position="11"/>
    </location>
</feature>
<evidence type="ECO:0000313" key="4">
    <source>
        <dbReference type="Proteomes" id="UP000789375"/>
    </source>
</evidence>
<dbReference type="GO" id="GO:0045892">
    <property type="term" value="P:negative regulation of DNA-templated transcription"/>
    <property type="evidence" value="ECO:0007669"/>
    <property type="project" value="TreeGrafter"/>
</dbReference>
<dbReference type="GO" id="GO:0003682">
    <property type="term" value="F:chromatin binding"/>
    <property type="evidence" value="ECO:0007669"/>
    <property type="project" value="TreeGrafter"/>
</dbReference>
<keyword evidence="4" id="KW-1185">Reference proteome</keyword>
<evidence type="ECO:0000256" key="1">
    <source>
        <dbReference type="SAM" id="MobiDB-lite"/>
    </source>
</evidence>
<feature type="non-terminal residue" evidence="3">
    <location>
        <position position="180"/>
    </location>
</feature>
<feature type="domain" description="SAM" evidence="2">
    <location>
        <begin position="77"/>
        <end position="147"/>
    </location>
</feature>
<dbReference type="Pfam" id="PF00536">
    <property type="entry name" value="SAM_1"/>
    <property type="match status" value="1"/>
</dbReference>
<dbReference type="Proteomes" id="UP000789375">
    <property type="component" value="Unassembled WGS sequence"/>
</dbReference>
<comment type="caution">
    <text evidence="3">The sequence shown here is derived from an EMBL/GenBank/DDBJ whole genome shotgun (WGS) entry which is preliminary data.</text>
</comment>
<accession>A0A9N9IJY5</accession>
<gene>
    <name evidence="3" type="ORF">FMOSSE_LOCUS15957</name>
</gene>
<dbReference type="AlphaFoldDB" id="A0A9N9IJY5"/>
<dbReference type="InterPro" id="IPR013761">
    <property type="entry name" value="SAM/pointed_sf"/>
</dbReference>
<name>A0A9N9IJY5_FUNMO</name>
<proteinExistence type="predicted"/>
<dbReference type="Gene3D" id="1.10.150.50">
    <property type="entry name" value="Transcription Factor, Ets-1"/>
    <property type="match status" value="1"/>
</dbReference>
<feature type="region of interest" description="Disordered" evidence="1">
    <location>
        <begin position="1"/>
        <end position="33"/>
    </location>
</feature>
<dbReference type="GO" id="GO:0042393">
    <property type="term" value="F:histone binding"/>
    <property type="evidence" value="ECO:0007669"/>
    <property type="project" value="TreeGrafter"/>
</dbReference>
<feature type="compositionally biased region" description="Polar residues" evidence="1">
    <location>
        <begin position="20"/>
        <end position="29"/>
    </location>
</feature>
<evidence type="ECO:0000259" key="2">
    <source>
        <dbReference type="SMART" id="SM00454"/>
    </source>
</evidence>
<dbReference type="InterPro" id="IPR001660">
    <property type="entry name" value="SAM"/>
</dbReference>
<organism evidence="3 4">
    <name type="scientific">Funneliformis mosseae</name>
    <name type="common">Endomycorrhizal fungus</name>
    <name type="synonym">Glomus mosseae</name>
    <dbReference type="NCBI Taxonomy" id="27381"/>
    <lineage>
        <taxon>Eukaryota</taxon>
        <taxon>Fungi</taxon>
        <taxon>Fungi incertae sedis</taxon>
        <taxon>Mucoromycota</taxon>
        <taxon>Glomeromycotina</taxon>
        <taxon>Glomeromycetes</taxon>
        <taxon>Glomerales</taxon>
        <taxon>Glomeraceae</taxon>
        <taxon>Funneliformis</taxon>
    </lineage>
</organism>
<protein>
    <submittedName>
        <fullName evidence="3">6232_t:CDS:1</fullName>
    </submittedName>
</protein>
<dbReference type="GO" id="GO:0005634">
    <property type="term" value="C:nucleus"/>
    <property type="evidence" value="ECO:0007669"/>
    <property type="project" value="TreeGrafter"/>
</dbReference>
<reference evidence="3" key="1">
    <citation type="submission" date="2021-06" db="EMBL/GenBank/DDBJ databases">
        <authorList>
            <person name="Kallberg Y."/>
            <person name="Tangrot J."/>
            <person name="Rosling A."/>
        </authorList>
    </citation>
    <scope>NUCLEOTIDE SEQUENCE</scope>
    <source>
        <strain evidence="3">87-6 pot B 2015</strain>
    </source>
</reference>
<sequence length="180" mass="20212">MPPKLRKKKKSPTAPKGDVQTINVGTSSKGMEKPEEIALPFPREPSAVFMEGVESTEISPSTKDREVTSTTPSVEEIKKWKRADVINFLQEKKEELDIDDKHIQVIRDQEVAGQAFLLLTEENLMQVGLSLGPAKSIAYLIETLKGGEVTLKRKYEESTENLTEIVKSAVREEFSRQKPD</sequence>
<evidence type="ECO:0000313" key="3">
    <source>
        <dbReference type="EMBL" id="CAG8737242.1"/>
    </source>
</evidence>
<dbReference type="PANTHER" id="PTHR12247">
    <property type="entry name" value="POLYCOMB GROUP PROTEIN"/>
    <property type="match status" value="1"/>
</dbReference>
<dbReference type="EMBL" id="CAJVPP010019141">
    <property type="protein sequence ID" value="CAG8737242.1"/>
    <property type="molecule type" value="Genomic_DNA"/>
</dbReference>